<reference evidence="1" key="1">
    <citation type="journal article" date="2017" name="Nature">
        <title>The sunflower genome provides insights into oil metabolism, flowering and Asterid evolution.</title>
        <authorList>
            <person name="Badouin H."/>
            <person name="Gouzy J."/>
            <person name="Grassa C.J."/>
            <person name="Murat F."/>
            <person name="Staton S.E."/>
            <person name="Cottret L."/>
            <person name="Lelandais-Briere C."/>
            <person name="Owens G.L."/>
            <person name="Carrere S."/>
            <person name="Mayjonade B."/>
            <person name="Legrand L."/>
            <person name="Gill N."/>
            <person name="Kane N.C."/>
            <person name="Bowers J.E."/>
            <person name="Hubner S."/>
            <person name="Bellec A."/>
            <person name="Berard A."/>
            <person name="Berges H."/>
            <person name="Blanchet N."/>
            <person name="Boniface M.C."/>
            <person name="Brunel D."/>
            <person name="Catrice O."/>
            <person name="Chaidir N."/>
            <person name="Claudel C."/>
            <person name="Donnadieu C."/>
            <person name="Faraut T."/>
            <person name="Fievet G."/>
            <person name="Helmstetter N."/>
            <person name="King M."/>
            <person name="Knapp S.J."/>
            <person name="Lai Z."/>
            <person name="Le Paslier M.C."/>
            <person name="Lippi Y."/>
            <person name="Lorenzon L."/>
            <person name="Mandel J.R."/>
            <person name="Marage G."/>
            <person name="Marchand G."/>
            <person name="Marquand E."/>
            <person name="Bret-Mestries E."/>
            <person name="Morien E."/>
            <person name="Nambeesan S."/>
            <person name="Nguyen T."/>
            <person name="Pegot-Espagnet P."/>
            <person name="Pouilly N."/>
            <person name="Raftis F."/>
            <person name="Sallet E."/>
            <person name="Schiex T."/>
            <person name="Thomas J."/>
            <person name="Vandecasteele C."/>
            <person name="Vares D."/>
            <person name="Vear F."/>
            <person name="Vautrin S."/>
            <person name="Crespi M."/>
            <person name="Mangin B."/>
            <person name="Burke J.M."/>
            <person name="Salse J."/>
            <person name="Munos S."/>
            <person name="Vincourt P."/>
            <person name="Rieseberg L.H."/>
            <person name="Langlade N.B."/>
        </authorList>
    </citation>
    <scope>NUCLEOTIDE SEQUENCE</scope>
    <source>
        <tissue evidence="1">Leaves</tissue>
    </source>
</reference>
<accession>A0A9K3N4B8</accession>
<proteinExistence type="predicted"/>
<comment type="caution">
    <text evidence="1">The sequence shown here is derived from an EMBL/GenBank/DDBJ whole genome shotgun (WGS) entry which is preliminary data.</text>
</comment>
<dbReference type="Gramene" id="mRNA:HanXRQr2_Chr10g0446021">
    <property type="protein sequence ID" value="CDS:HanXRQr2_Chr10g0446021.1"/>
    <property type="gene ID" value="HanXRQr2_Chr10g0446021"/>
</dbReference>
<name>A0A9K3N4B8_HELAN</name>
<dbReference type="Proteomes" id="UP000215914">
    <property type="component" value="Unassembled WGS sequence"/>
</dbReference>
<evidence type="ECO:0000313" key="1">
    <source>
        <dbReference type="EMBL" id="KAF5786861.1"/>
    </source>
</evidence>
<dbReference type="EMBL" id="MNCJ02000325">
    <property type="protein sequence ID" value="KAF5786861.1"/>
    <property type="molecule type" value="Genomic_DNA"/>
</dbReference>
<evidence type="ECO:0000313" key="2">
    <source>
        <dbReference type="Proteomes" id="UP000215914"/>
    </source>
</evidence>
<keyword evidence="2" id="KW-1185">Reference proteome</keyword>
<sequence>MGRSFHRVSTYSSLVPLRSVHGRLSLPGVKSDLSMPLLYVTFVICMSSSMDPRKRGKPFMLWF</sequence>
<organism evidence="1 2">
    <name type="scientific">Helianthus annuus</name>
    <name type="common">Common sunflower</name>
    <dbReference type="NCBI Taxonomy" id="4232"/>
    <lineage>
        <taxon>Eukaryota</taxon>
        <taxon>Viridiplantae</taxon>
        <taxon>Streptophyta</taxon>
        <taxon>Embryophyta</taxon>
        <taxon>Tracheophyta</taxon>
        <taxon>Spermatophyta</taxon>
        <taxon>Magnoliopsida</taxon>
        <taxon>eudicotyledons</taxon>
        <taxon>Gunneridae</taxon>
        <taxon>Pentapetalae</taxon>
        <taxon>asterids</taxon>
        <taxon>campanulids</taxon>
        <taxon>Asterales</taxon>
        <taxon>Asteraceae</taxon>
        <taxon>Asteroideae</taxon>
        <taxon>Heliantheae alliance</taxon>
        <taxon>Heliantheae</taxon>
        <taxon>Helianthus</taxon>
    </lineage>
</organism>
<protein>
    <submittedName>
        <fullName evidence="1">Uncharacterized protein</fullName>
    </submittedName>
</protein>
<reference evidence="1" key="2">
    <citation type="submission" date="2020-06" db="EMBL/GenBank/DDBJ databases">
        <title>Helianthus annuus Genome sequencing and assembly Release 2.</title>
        <authorList>
            <person name="Gouzy J."/>
            <person name="Langlade N."/>
            <person name="Munos S."/>
        </authorList>
    </citation>
    <scope>NUCLEOTIDE SEQUENCE</scope>
    <source>
        <tissue evidence="1">Leaves</tissue>
    </source>
</reference>
<dbReference type="AlphaFoldDB" id="A0A9K3N4B8"/>
<gene>
    <name evidence="1" type="ORF">HanXRQr2_Chr10g0446021</name>
</gene>